<reference evidence="6" key="2">
    <citation type="submission" date="2012-11" db="EMBL/GenBank/DDBJ databases">
        <authorList>
            <person name="Kuo A."/>
            <person name="Curtis B.A."/>
            <person name="Tanifuji G."/>
            <person name="Burki F."/>
            <person name="Gruber A."/>
            <person name="Irimia M."/>
            <person name="Maruyama S."/>
            <person name="Arias M.C."/>
            <person name="Ball S.G."/>
            <person name="Gile G.H."/>
            <person name="Hirakawa Y."/>
            <person name="Hopkins J.F."/>
            <person name="Rensing S.A."/>
            <person name="Schmutz J."/>
            <person name="Symeonidi A."/>
            <person name="Elias M."/>
            <person name="Eveleigh R.J."/>
            <person name="Herman E.K."/>
            <person name="Klute M.J."/>
            <person name="Nakayama T."/>
            <person name="Obornik M."/>
            <person name="Reyes-Prieto A."/>
            <person name="Armbrust E.V."/>
            <person name="Aves S.J."/>
            <person name="Beiko R.G."/>
            <person name="Coutinho P."/>
            <person name="Dacks J.B."/>
            <person name="Durnford D.G."/>
            <person name="Fast N.M."/>
            <person name="Green B.R."/>
            <person name="Grisdale C."/>
            <person name="Hempe F."/>
            <person name="Henrissat B."/>
            <person name="Hoppner M.P."/>
            <person name="Ishida K.-I."/>
            <person name="Kim E."/>
            <person name="Koreny L."/>
            <person name="Kroth P.G."/>
            <person name="Liu Y."/>
            <person name="Malik S.-B."/>
            <person name="Maier U.G."/>
            <person name="McRose D."/>
            <person name="Mock T."/>
            <person name="Neilson J.A."/>
            <person name="Onodera N.T."/>
            <person name="Poole A.M."/>
            <person name="Pritham E.J."/>
            <person name="Richards T.A."/>
            <person name="Rocap G."/>
            <person name="Roy S.W."/>
            <person name="Sarai C."/>
            <person name="Schaack S."/>
            <person name="Shirato S."/>
            <person name="Slamovits C.H."/>
            <person name="Spencer D.F."/>
            <person name="Suzuki S."/>
            <person name="Worden A.Z."/>
            <person name="Zauner S."/>
            <person name="Barry K."/>
            <person name="Bell C."/>
            <person name="Bharti A.K."/>
            <person name="Crow J.A."/>
            <person name="Grimwood J."/>
            <person name="Kramer R."/>
            <person name="Lindquist E."/>
            <person name="Lucas S."/>
            <person name="Salamov A."/>
            <person name="McFadden G.I."/>
            <person name="Lane C.E."/>
            <person name="Keeling P.J."/>
            <person name="Gray M.W."/>
            <person name="Grigoriev I.V."/>
            <person name="Archibald J.M."/>
        </authorList>
    </citation>
    <scope>NUCLEOTIDE SEQUENCE</scope>
    <source>
        <strain evidence="6">CCMP2712</strain>
    </source>
</reference>
<dbReference type="CDD" id="cd05251">
    <property type="entry name" value="NmrA_like_SDR_a"/>
    <property type="match status" value="1"/>
</dbReference>
<sequence length="316" mass="35139">MSSKLLIAVTGITGRQGGAVARALLQDGTYDVLGVTRDPQSERAKTLADQLKIKMVKADMADEGSLRAAFQGCYGAFLVTDYWASCGMDPLVELQHIKNLGNACKAAGVEHVVFSALEDTRKIVKEDNPLPKLKGLYVPHYDMKGEGLEWMRAQGIPATGIYTSFFYSNFIDFGMGPKRYVPDQPAVITFPLGTEPFPMNDVEDIGRFAAAVFKDKSTMGKTLGVSSQTMTMEEVAKLFTETLGIEVRYNMVSRDEYAKLPFPGADDLANMFQLNSDYNKEFCSLRSSEDVKKYLPRGVPLRNWIMEHKEVLLQRV</sequence>
<dbReference type="STRING" id="905079.L1IS89"/>
<dbReference type="eggNOG" id="ENOG502RG69">
    <property type="taxonomic scope" value="Eukaryota"/>
</dbReference>
<gene>
    <name evidence="4" type="ORF">GUITHDRAFT_143714</name>
</gene>
<keyword evidence="6" id="KW-1185">Reference proteome</keyword>
<dbReference type="OMA" id="GYFMTNY"/>
<reference evidence="4 6" key="1">
    <citation type="journal article" date="2012" name="Nature">
        <title>Algal genomes reveal evolutionary mosaicism and the fate of nucleomorphs.</title>
        <authorList>
            <consortium name="DOE Joint Genome Institute"/>
            <person name="Curtis B.A."/>
            <person name="Tanifuji G."/>
            <person name="Burki F."/>
            <person name="Gruber A."/>
            <person name="Irimia M."/>
            <person name="Maruyama S."/>
            <person name="Arias M.C."/>
            <person name="Ball S.G."/>
            <person name="Gile G.H."/>
            <person name="Hirakawa Y."/>
            <person name="Hopkins J.F."/>
            <person name="Kuo A."/>
            <person name="Rensing S.A."/>
            <person name="Schmutz J."/>
            <person name="Symeonidi A."/>
            <person name="Elias M."/>
            <person name="Eveleigh R.J."/>
            <person name="Herman E.K."/>
            <person name="Klute M.J."/>
            <person name="Nakayama T."/>
            <person name="Obornik M."/>
            <person name="Reyes-Prieto A."/>
            <person name="Armbrust E.V."/>
            <person name="Aves S.J."/>
            <person name="Beiko R.G."/>
            <person name="Coutinho P."/>
            <person name="Dacks J.B."/>
            <person name="Durnford D.G."/>
            <person name="Fast N.M."/>
            <person name="Green B.R."/>
            <person name="Grisdale C.J."/>
            <person name="Hempel F."/>
            <person name="Henrissat B."/>
            <person name="Hoppner M.P."/>
            <person name="Ishida K."/>
            <person name="Kim E."/>
            <person name="Koreny L."/>
            <person name="Kroth P.G."/>
            <person name="Liu Y."/>
            <person name="Malik S.B."/>
            <person name="Maier U.G."/>
            <person name="McRose D."/>
            <person name="Mock T."/>
            <person name="Neilson J.A."/>
            <person name="Onodera N.T."/>
            <person name="Poole A.M."/>
            <person name="Pritham E.J."/>
            <person name="Richards T.A."/>
            <person name="Rocap G."/>
            <person name="Roy S.W."/>
            <person name="Sarai C."/>
            <person name="Schaack S."/>
            <person name="Shirato S."/>
            <person name="Slamovits C.H."/>
            <person name="Spencer D.F."/>
            <person name="Suzuki S."/>
            <person name="Worden A.Z."/>
            <person name="Zauner S."/>
            <person name="Barry K."/>
            <person name="Bell C."/>
            <person name="Bharti A.K."/>
            <person name="Crow J.A."/>
            <person name="Grimwood J."/>
            <person name="Kramer R."/>
            <person name="Lindquist E."/>
            <person name="Lucas S."/>
            <person name="Salamov A."/>
            <person name="McFadden G.I."/>
            <person name="Lane C.E."/>
            <person name="Keeling P.J."/>
            <person name="Gray M.W."/>
            <person name="Grigoriev I.V."/>
            <person name="Archibald J.M."/>
        </authorList>
    </citation>
    <scope>NUCLEOTIDE SEQUENCE</scope>
    <source>
        <strain evidence="4 6">CCMP2712</strain>
    </source>
</reference>
<dbReference type="InterPro" id="IPR051164">
    <property type="entry name" value="NmrA-like_oxidored"/>
</dbReference>
<accession>L1IS89</accession>
<dbReference type="Gene3D" id="3.40.50.720">
    <property type="entry name" value="NAD(P)-binding Rossmann-like Domain"/>
    <property type="match status" value="1"/>
</dbReference>
<dbReference type="Proteomes" id="UP000011087">
    <property type="component" value="Unassembled WGS sequence"/>
</dbReference>
<dbReference type="InterPro" id="IPR008030">
    <property type="entry name" value="NmrA-like"/>
</dbReference>
<dbReference type="Gene3D" id="3.90.25.10">
    <property type="entry name" value="UDP-galactose 4-epimerase, domain 1"/>
    <property type="match status" value="1"/>
</dbReference>
<keyword evidence="2" id="KW-0521">NADP</keyword>
<dbReference type="RefSeq" id="XP_005826083.1">
    <property type="nucleotide sequence ID" value="XM_005826026.1"/>
</dbReference>
<dbReference type="EnsemblProtists" id="EKX39103">
    <property type="protein sequence ID" value="EKX39103"/>
    <property type="gene ID" value="GUITHDRAFT_143714"/>
</dbReference>
<name>L1IS89_GUITC</name>
<dbReference type="AlphaFoldDB" id="L1IS89"/>
<dbReference type="OrthoDB" id="512960at2759"/>
<evidence type="ECO:0000313" key="6">
    <source>
        <dbReference type="Proteomes" id="UP000011087"/>
    </source>
</evidence>
<feature type="domain" description="NmrA-like" evidence="3">
    <location>
        <begin position="5"/>
        <end position="280"/>
    </location>
</feature>
<dbReference type="SUPFAM" id="SSF51735">
    <property type="entry name" value="NAD(P)-binding Rossmann-fold domains"/>
    <property type="match status" value="1"/>
</dbReference>
<dbReference type="GO" id="GO:0005634">
    <property type="term" value="C:nucleus"/>
    <property type="evidence" value="ECO:0007669"/>
    <property type="project" value="TreeGrafter"/>
</dbReference>
<evidence type="ECO:0000313" key="5">
    <source>
        <dbReference type="EnsemblProtists" id="EKX39103"/>
    </source>
</evidence>
<evidence type="ECO:0000313" key="4">
    <source>
        <dbReference type="EMBL" id="EKX39103.1"/>
    </source>
</evidence>
<organism evidence="4">
    <name type="scientific">Guillardia theta (strain CCMP2712)</name>
    <name type="common">Cryptophyte</name>
    <dbReference type="NCBI Taxonomy" id="905079"/>
    <lineage>
        <taxon>Eukaryota</taxon>
        <taxon>Cryptophyceae</taxon>
        <taxon>Pyrenomonadales</taxon>
        <taxon>Geminigeraceae</taxon>
        <taxon>Guillardia</taxon>
    </lineage>
</organism>
<dbReference type="PANTHER" id="PTHR42748">
    <property type="entry name" value="NITROGEN METABOLITE REPRESSION PROTEIN NMRA FAMILY MEMBER"/>
    <property type="match status" value="1"/>
</dbReference>
<comment type="similarity">
    <text evidence="1">Belongs to the NmrA-type oxidoreductase family.</text>
</comment>
<proteinExistence type="inferred from homology"/>
<dbReference type="EMBL" id="JH993042">
    <property type="protein sequence ID" value="EKX39103.1"/>
    <property type="molecule type" value="Genomic_DNA"/>
</dbReference>
<dbReference type="PANTHER" id="PTHR42748:SF7">
    <property type="entry name" value="NMRA LIKE REDOX SENSOR 1-RELATED"/>
    <property type="match status" value="1"/>
</dbReference>
<reference evidence="5" key="3">
    <citation type="submission" date="2016-03" db="UniProtKB">
        <authorList>
            <consortium name="EnsemblProtists"/>
        </authorList>
    </citation>
    <scope>IDENTIFICATION</scope>
</reference>
<protein>
    <recommendedName>
        <fullName evidence="3">NmrA-like domain-containing protein</fullName>
    </recommendedName>
</protein>
<dbReference type="HOGENOM" id="CLU_007383_8_2_1"/>
<dbReference type="KEGG" id="gtt:GUITHDRAFT_143714"/>
<dbReference type="GeneID" id="17295927"/>
<dbReference type="Pfam" id="PF05368">
    <property type="entry name" value="NmrA"/>
    <property type="match status" value="1"/>
</dbReference>
<evidence type="ECO:0000256" key="1">
    <source>
        <dbReference type="ARBA" id="ARBA00006328"/>
    </source>
</evidence>
<evidence type="ECO:0000259" key="3">
    <source>
        <dbReference type="Pfam" id="PF05368"/>
    </source>
</evidence>
<dbReference type="InterPro" id="IPR036291">
    <property type="entry name" value="NAD(P)-bd_dom_sf"/>
</dbReference>
<evidence type="ECO:0000256" key="2">
    <source>
        <dbReference type="ARBA" id="ARBA00022857"/>
    </source>
</evidence>
<dbReference type="PaxDb" id="55529-EKX39103"/>